<evidence type="ECO:0000313" key="3">
    <source>
        <dbReference type="Proteomes" id="UP000184383"/>
    </source>
</evidence>
<dbReference type="Proteomes" id="UP000184383">
    <property type="component" value="Unassembled WGS sequence"/>
</dbReference>
<keyword evidence="1" id="KW-0812">Transmembrane</keyword>
<protein>
    <submittedName>
        <fullName evidence="2">Uncharacterized protein</fullName>
    </submittedName>
</protein>
<dbReference type="OrthoDB" id="5373426at2759"/>
<dbReference type="EMBL" id="KV878215">
    <property type="protein sequence ID" value="OJJ32327.1"/>
    <property type="molecule type" value="Genomic_DNA"/>
</dbReference>
<name>A0A1L9RBS5_ASPWE</name>
<gene>
    <name evidence="2" type="ORF">ASPWEDRAFT_658676</name>
</gene>
<keyword evidence="3" id="KW-1185">Reference proteome</keyword>
<dbReference type="STRING" id="1073089.A0A1L9RBS5"/>
<dbReference type="AlphaFoldDB" id="A0A1L9RBS5"/>
<organism evidence="2 3">
    <name type="scientific">Aspergillus wentii DTO 134E9</name>
    <dbReference type="NCBI Taxonomy" id="1073089"/>
    <lineage>
        <taxon>Eukaryota</taxon>
        <taxon>Fungi</taxon>
        <taxon>Dikarya</taxon>
        <taxon>Ascomycota</taxon>
        <taxon>Pezizomycotina</taxon>
        <taxon>Eurotiomycetes</taxon>
        <taxon>Eurotiomycetidae</taxon>
        <taxon>Eurotiales</taxon>
        <taxon>Aspergillaceae</taxon>
        <taxon>Aspergillus</taxon>
        <taxon>Aspergillus subgen. Cremei</taxon>
    </lineage>
</organism>
<feature type="transmembrane region" description="Helical" evidence="1">
    <location>
        <begin position="57"/>
        <end position="77"/>
    </location>
</feature>
<dbReference type="RefSeq" id="XP_040686004.1">
    <property type="nucleotide sequence ID" value="XM_040838823.1"/>
</dbReference>
<reference evidence="3" key="1">
    <citation type="journal article" date="2017" name="Genome Biol.">
        <title>Comparative genomics reveals high biological diversity and specific adaptations in the industrially and medically important fungal genus Aspergillus.</title>
        <authorList>
            <person name="de Vries R.P."/>
            <person name="Riley R."/>
            <person name="Wiebenga A."/>
            <person name="Aguilar-Osorio G."/>
            <person name="Amillis S."/>
            <person name="Uchima C.A."/>
            <person name="Anderluh G."/>
            <person name="Asadollahi M."/>
            <person name="Askin M."/>
            <person name="Barry K."/>
            <person name="Battaglia E."/>
            <person name="Bayram O."/>
            <person name="Benocci T."/>
            <person name="Braus-Stromeyer S.A."/>
            <person name="Caldana C."/>
            <person name="Canovas D."/>
            <person name="Cerqueira G.C."/>
            <person name="Chen F."/>
            <person name="Chen W."/>
            <person name="Choi C."/>
            <person name="Clum A."/>
            <person name="Dos Santos R.A."/>
            <person name="Damasio A.R."/>
            <person name="Diallinas G."/>
            <person name="Emri T."/>
            <person name="Fekete E."/>
            <person name="Flipphi M."/>
            <person name="Freyberg S."/>
            <person name="Gallo A."/>
            <person name="Gournas C."/>
            <person name="Habgood R."/>
            <person name="Hainaut M."/>
            <person name="Harispe M.L."/>
            <person name="Henrissat B."/>
            <person name="Hilden K.S."/>
            <person name="Hope R."/>
            <person name="Hossain A."/>
            <person name="Karabika E."/>
            <person name="Karaffa L."/>
            <person name="Karanyi Z."/>
            <person name="Krasevec N."/>
            <person name="Kuo A."/>
            <person name="Kusch H."/>
            <person name="LaButti K."/>
            <person name="Lagendijk E.L."/>
            <person name="Lapidus A."/>
            <person name="Levasseur A."/>
            <person name="Lindquist E."/>
            <person name="Lipzen A."/>
            <person name="Logrieco A.F."/>
            <person name="MacCabe A."/>
            <person name="Maekelae M.R."/>
            <person name="Malavazi I."/>
            <person name="Melin P."/>
            <person name="Meyer V."/>
            <person name="Mielnichuk N."/>
            <person name="Miskei M."/>
            <person name="Molnar A.P."/>
            <person name="Mule G."/>
            <person name="Ngan C.Y."/>
            <person name="Orejas M."/>
            <person name="Orosz E."/>
            <person name="Ouedraogo J.P."/>
            <person name="Overkamp K.M."/>
            <person name="Park H.-S."/>
            <person name="Perrone G."/>
            <person name="Piumi F."/>
            <person name="Punt P.J."/>
            <person name="Ram A.F."/>
            <person name="Ramon A."/>
            <person name="Rauscher S."/>
            <person name="Record E."/>
            <person name="Riano-Pachon D.M."/>
            <person name="Robert V."/>
            <person name="Roehrig J."/>
            <person name="Ruller R."/>
            <person name="Salamov A."/>
            <person name="Salih N.S."/>
            <person name="Samson R.A."/>
            <person name="Sandor E."/>
            <person name="Sanguinetti M."/>
            <person name="Schuetze T."/>
            <person name="Sepcic K."/>
            <person name="Shelest E."/>
            <person name="Sherlock G."/>
            <person name="Sophianopoulou V."/>
            <person name="Squina F.M."/>
            <person name="Sun H."/>
            <person name="Susca A."/>
            <person name="Todd R.B."/>
            <person name="Tsang A."/>
            <person name="Unkles S.E."/>
            <person name="van de Wiele N."/>
            <person name="van Rossen-Uffink D."/>
            <person name="Oliveira J.V."/>
            <person name="Vesth T.C."/>
            <person name="Visser J."/>
            <person name="Yu J.-H."/>
            <person name="Zhou M."/>
            <person name="Andersen M.R."/>
            <person name="Archer D.B."/>
            <person name="Baker S.E."/>
            <person name="Benoit I."/>
            <person name="Brakhage A.A."/>
            <person name="Braus G.H."/>
            <person name="Fischer R."/>
            <person name="Frisvad J.C."/>
            <person name="Goldman G.H."/>
            <person name="Houbraken J."/>
            <person name="Oakley B."/>
            <person name="Pocsi I."/>
            <person name="Scazzocchio C."/>
            <person name="Seiboth B."/>
            <person name="vanKuyk P.A."/>
            <person name="Wortman J."/>
            <person name="Dyer P.S."/>
            <person name="Grigoriev I.V."/>
        </authorList>
    </citation>
    <scope>NUCLEOTIDE SEQUENCE [LARGE SCALE GENOMIC DNA]</scope>
    <source>
        <strain evidence="3">DTO 134E9</strain>
    </source>
</reference>
<dbReference type="GeneID" id="63754671"/>
<evidence type="ECO:0000313" key="2">
    <source>
        <dbReference type="EMBL" id="OJJ32327.1"/>
    </source>
</evidence>
<keyword evidence="1" id="KW-1133">Transmembrane helix</keyword>
<dbReference type="VEuPathDB" id="FungiDB:ASPWEDRAFT_658676"/>
<sequence length="416" mass="46453">MSRRRTSHSEPSASSMNESFAYPFSTMQQQNTQPQRRGPIEGPNGRRLIRRVTWRSSTYKLMASLWVLGVFYIVWLIRDLFYLPFSPTPEVESVPLNVADDFLAQYVGRQECDISFKSLYNPPESGDERALSKSYCQTRSSLLDAMSSGGRHGFDAAYTSQGCSYRWYTTAQICDILRKFDGIAFVGDDSLASVYAGFNILLRKNLALGSLKEWEMSQEQGEMCKCNSQFTSSSCASLRISSSDEIHAQDGKPATQSPYACSTQTLHAFLAATESPALKNSHERFRQLIRQAGQKKPIPIIHSLSLSTSLSVPTAKSSMDEWITLAQATGRDMPFLWVGPTAPGHQKVDGQNSPHANSAVWQYTMDTAEAAQIRDMDVLGMYNATLQAESWDGMHYGEKVALMQAMMVINWLSTLE</sequence>
<accession>A0A1L9RBS5</accession>
<proteinExistence type="predicted"/>
<evidence type="ECO:0000256" key="1">
    <source>
        <dbReference type="SAM" id="Phobius"/>
    </source>
</evidence>
<keyword evidence="1" id="KW-0472">Membrane</keyword>